<sequence>MVLHDNIIRLDYNPATDILETSMPDVTHFMLPEVKVCLDVIVTNIRNYDIKKLLLDASNSVIEMEEDDEAYKAIAMKFGMDLMGTRLKRIARVESTNARREAKSAEVRQQANLPMEFRNFSSRDEAMSWLLEMQVA</sequence>
<dbReference type="EMBL" id="FPCA01000013">
    <property type="protein sequence ID" value="SFV02476.1"/>
    <property type="molecule type" value="Genomic_DNA"/>
</dbReference>
<evidence type="ECO:0008006" key="3">
    <source>
        <dbReference type="Google" id="ProtNLM"/>
    </source>
</evidence>
<dbReference type="AlphaFoldDB" id="A0A1I7KYW2"/>
<evidence type="ECO:0000313" key="1">
    <source>
        <dbReference type="EMBL" id="SFV02476.1"/>
    </source>
</evidence>
<organism evidence="1 2">
    <name type="scientific">Pontibacter akesuensis</name>
    <dbReference type="NCBI Taxonomy" id="388950"/>
    <lineage>
        <taxon>Bacteria</taxon>
        <taxon>Pseudomonadati</taxon>
        <taxon>Bacteroidota</taxon>
        <taxon>Cytophagia</taxon>
        <taxon>Cytophagales</taxon>
        <taxon>Hymenobacteraceae</taxon>
        <taxon>Pontibacter</taxon>
    </lineage>
</organism>
<dbReference type="Proteomes" id="UP000182491">
    <property type="component" value="Unassembled WGS sequence"/>
</dbReference>
<evidence type="ECO:0000313" key="2">
    <source>
        <dbReference type="Proteomes" id="UP000182491"/>
    </source>
</evidence>
<reference evidence="2" key="1">
    <citation type="submission" date="2016-10" db="EMBL/GenBank/DDBJ databases">
        <authorList>
            <person name="Varghese N."/>
        </authorList>
    </citation>
    <scope>NUCLEOTIDE SEQUENCE [LARGE SCALE GENOMIC DNA]</scope>
    <source>
        <strain evidence="2">DSM 18820</strain>
    </source>
</reference>
<dbReference type="STRING" id="388950.GCA_001611675_02935"/>
<accession>A0A1I7KYW2</accession>
<dbReference type="RefSeq" id="WP_068838852.1">
    <property type="nucleotide sequence ID" value="NZ_BMXC01000006.1"/>
</dbReference>
<dbReference type="OrthoDB" id="852207at2"/>
<proteinExistence type="predicted"/>
<keyword evidence="2" id="KW-1185">Reference proteome</keyword>
<gene>
    <name evidence="1" type="ORF">SAMN04487941_0112</name>
</gene>
<protein>
    <recommendedName>
        <fullName evidence="3">SpoIIAA-like</fullName>
    </recommendedName>
</protein>
<name>A0A1I7KYW2_9BACT</name>